<sequence length="132" mass="15645">MLFFGHKLIKTKFFFHVKETYFQNNAINYFFYNEILIEKAKKNNYEFAILAQKKDDFFLSNALGAKYIICKDEKLAKFGAKAAEFYLFDSKILLLVDSFKNLDQVFKLKVDGVILKTLINFYSKEDNDLFRN</sequence>
<keyword evidence="2" id="KW-1185">Reference proteome</keyword>
<protein>
    <submittedName>
        <fullName evidence="1">Uncharacterized protein</fullName>
    </submittedName>
</protein>
<proteinExistence type="predicted"/>
<reference evidence="1 2" key="1">
    <citation type="submission" date="2018-07" db="EMBL/GenBank/DDBJ databases">
        <title>Campylobacter zealandensis sp. nov., isolated from birds and water in New Zealand.</title>
        <authorList>
            <person name="Wilkinson D.A."/>
            <person name="Biggs P.J."/>
            <person name="French N.P."/>
            <person name="Midwinter A.C."/>
        </authorList>
    </citation>
    <scope>NUCLEOTIDE SEQUENCE [LARGE SCALE GENOMIC DNA]</scope>
    <source>
        <strain evidence="1 2">B423b</strain>
    </source>
</reference>
<dbReference type="RefSeq" id="WP_131163346.1">
    <property type="nucleotide sequence ID" value="NZ_QPGQ01000010.1"/>
</dbReference>
<organism evidence="1 2">
    <name type="scientific">Campylobacter novaezeelandiae</name>
    <dbReference type="NCBI Taxonomy" id="2267891"/>
    <lineage>
        <taxon>Bacteria</taxon>
        <taxon>Pseudomonadati</taxon>
        <taxon>Campylobacterota</taxon>
        <taxon>Epsilonproteobacteria</taxon>
        <taxon>Campylobacterales</taxon>
        <taxon>Campylobacteraceae</taxon>
        <taxon>Campylobacter</taxon>
    </lineage>
</organism>
<dbReference type="EMBL" id="QPGR01000001">
    <property type="protein sequence ID" value="TBR82359.1"/>
    <property type="molecule type" value="Genomic_DNA"/>
</dbReference>
<evidence type="ECO:0000313" key="2">
    <source>
        <dbReference type="Proteomes" id="UP000292583"/>
    </source>
</evidence>
<dbReference type="Proteomes" id="UP000292583">
    <property type="component" value="Unassembled WGS sequence"/>
</dbReference>
<dbReference type="OrthoDB" id="5339711at2"/>
<dbReference type="AlphaFoldDB" id="A0A4Q9JWF5"/>
<comment type="caution">
    <text evidence="1">The sequence shown here is derived from an EMBL/GenBank/DDBJ whole genome shotgun (WGS) entry which is preliminary data.</text>
</comment>
<gene>
    <name evidence="1" type="ORF">DU473_00525</name>
</gene>
<name>A0A4Q9JWF5_9BACT</name>
<evidence type="ECO:0000313" key="1">
    <source>
        <dbReference type="EMBL" id="TBR82359.1"/>
    </source>
</evidence>
<accession>A0A4Q9JWF5</accession>